<proteinExistence type="predicted"/>
<dbReference type="InterPro" id="IPR034660">
    <property type="entry name" value="DinB/YfiT-like"/>
</dbReference>
<organism evidence="2 3">
    <name type="scientific">Paenibacillus durus</name>
    <name type="common">Paenibacillus azotofixans</name>
    <dbReference type="NCBI Taxonomy" id="44251"/>
    <lineage>
        <taxon>Bacteria</taxon>
        <taxon>Bacillati</taxon>
        <taxon>Bacillota</taxon>
        <taxon>Bacilli</taxon>
        <taxon>Bacillales</taxon>
        <taxon>Paenibacillaceae</taxon>
        <taxon>Paenibacillus</taxon>
    </lineage>
</organism>
<evidence type="ECO:0000259" key="1">
    <source>
        <dbReference type="Pfam" id="PF12867"/>
    </source>
</evidence>
<dbReference type="OrthoDB" id="68731at2"/>
<gene>
    <name evidence="2" type="ORF">PDUR_08525</name>
</gene>
<reference evidence="2 3" key="1">
    <citation type="submission" date="2014-08" db="EMBL/GenBank/DDBJ databases">
        <title>Comparative genomics of the Paenibacillus odorifer group.</title>
        <authorList>
            <person name="den Bakker H.C."/>
            <person name="Tsai Y.-C."/>
            <person name="Martin N."/>
            <person name="Korlach J."/>
            <person name="Wiedmann M."/>
        </authorList>
    </citation>
    <scope>NUCLEOTIDE SEQUENCE [LARGE SCALE GENOMIC DNA]</scope>
    <source>
        <strain evidence="2 3">DSM 1735</strain>
    </source>
</reference>
<dbReference type="STRING" id="44251.PDUR_08525"/>
<dbReference type="AlphaFoldDB" id="A0A089HMP7"/>
<dbReference type="EMBL" id="CP009288">
    <property type="protein sequence ID" value="AIQ11970.1"/>
    <property type="molecule type" value="Genomic_DNA"/>
</dbReference>
<dbReference type="SUPFAM" id="SSF109854">
    <property type="entry name" value="DinB/YfiT-like putative metalloenzymes"/>
    <property type="match status" value="1"/>
</dbReference>
<accession>A0A089HMP7</accession>
<dbReference type="Gene3D" id="1.20.120.450">
    <property type="entry name" value="dinb family like domain"/>
    <property type="match status" value="1"/>
</dbReference>
<evidence type="ECO:0000313" key="2">
    <source>
        <dbReference type="EMBL" id="AIQ11970.1"/>
    </source>
</evidence>
<keyword evidence="3" id="KW-1185">Reference proteome</keyword>
<dbReference type="eggNOG" id="COG2318">
    <property type="taxonomic scope" value="Bacteria"/>
</dbReference>
<protein>
    <recommendedName>
        <fullName evidence="1">DinB-like domain-containing protein</fullName>
    </recommendedName>
</protein>
<sequence length="177" mass="19889">MIELAKDALDYMNSQLNNIETSLLLLSDEQIWTKMNPGMNSIGNYCLHLAGNEYQYFVTGVGGRPLIRERSKEFTAEGGLSREELIAKLKEVRSQSEAILSSLSEQDLNREVTVPYDLGDWNRMKGGQASEGDAKDVNSIRTLLLRISAHYGYHTGQIVLLAKILSRTEKHISGKYH</sequence>
<dbReference type="InterPro" id="IPR024775">
    <property type="entry name" value="DinB-like"/>
</dbReference>
<dbReference type="Pfam" id="PF12867">
    <property type="entry name" value="DinB_2"/>
    <property type="match status" value="1"/>
</dbReference>
<dbReference type="RefSeq" id="WP_042205843.1">
    <property type="nucleotide sequence ID" value="NZ_CP009288.1"/>
</dbReference>
<dbReference type="Proteomes" id="UP000029409">
    <property type="component" value="Chromosome"/>
</dbReference>
<evidence type="ECO:0000313" key="3">
    <source>
        <dbReference type="Proteomes" id="UP000029409"/>
    </source>
</evidence>
<name>A0A089HMP7_PAEDU</name>
<dbReference type="KEGG" id="pdu:PDUR_08525"/>
<feature type="domain" description="DinB-like" evidence="1">
    <location>
        <begin position="23"/>
        <end position="158"/>
    </location>
</feature>